<evidence type="ECO:0000313" key="3">
    <source>
        <dbReference type="EMBL" id="EFJ25750.1"/>
    </source>
</evidence>
<organism evidence="4">
    <name type="scientific">Selaginella moellendorffii</name>
    <name type="common">Spikemoss</name>
    <dbReference type="NCBI Taxonomy" id="88036"/>
    <lineage>
        <taxon>Eukaryota</taxon>
        <taxon>Viridiplantae</taxon>
        <taxon>Streptophyta</taxon>
        <taxon>Embryophyta</taxon>
        <taxon>Tracheophyta</taxon>
        <taxon>Lycopodiopsida</taxon>
        <taxon>Selaginellales</taxon>
        <taxon>Selaginellaceae</taxon>
        <taxon>Selaginella</taxon>
    </lineage>
</organism>
<sequence>FSWNLTLQAYIPNHDLEQARSVLGSMPPQEIVSSNTMISRPGTCSAPSSSSIASLPKNSITWNTMIEMYSQSGNLGEAEAVFHSMPEETLVSSTSMIVAYAHNGHLSCAPKDLFDRMPTRNVVTWRTMITAYAQAGHMEQAKILFEDAPDLNEVTFTAMIDGYASNGSMEEAKALSDRLPNKDVAWNSMVCRYAANGHLDEALDSFQKMAHQNARVGLMDCSGGHGCFHRHVTEALETFHRTIQESMMPNHIVFMSMFVACCHLGGEDFSRLLLVNDSRLWSQAIGEHYCGFVDMFPRAKELDKAKELIHSMPFKPQSVAWVSLLAAC</sequence>
<dbReference type="SUPFAM" id="SSF48452">
    <property type="entry name" value="TPR-like"/>
    <property type="match status" value="1"/>
</dbReference>
<keyword evidence="1" id="KW-0677">Repeat</keyword>
<protein>
    <recommendedName>
        <fullName evidence="5">Pentacotripeptide-repeat region of PRORP domain-containing protein</fullName>
    </recommendedName>
</protein>
<proteinExistence type="predicted"/>
<feature type="repeat" description="PPR" evidence="2">
    <location>
        <begin position="58"/>
        <end position="92"/>
    </location>
</feature>
<dbReference type="eggNOG" id="KOG4197">
    <property type="taxonomic scope" value="Eukaryota"/>
</dbReference>
<dbReference type="InParanoid" id="D8RPV9"/>
<evidence type="ECO:0008006" key="5">
    <source>
        <dbReference type="Google" id="ProtNLM"/>
    </source>
</evidence>
<dbReference type="InterPro" id="IPR011990">
    <property type="entry name" value="TPR-like_helical_dom_sf"/>
</dbReference>
<feature type="non-terminal residue" evidence="3">
    <location>
        <position position="1"/>
    </location>
</feature>
<feature type="repeat" description="PPR" evidence="2">
    <location>
        <begin position="152"/>
        <end position="186"/>
    </location>
</feature>
<dbReference type="InterPro" id="IPR002885">
    <property type="entry name" value="PPR_rpt"/>
</dbReference>
<dbReference type="Pfam" id="PF01535">
    <property type="entry name" value="PPR"/>
    <property type="match status" value="4"/>
</dbReference>
<feature type="non-terminal residue" evidence="3">
    <location>
        <position position="328"/>
    </location>
</feature>
<accession>D8RPV9</accession>
<dbReference type="EMBL" id="GL377586">
    <property type="protein sequence ID" value="EFJ25750.1"/>
    <property type="molecule type" value="Genomic_DNA"/>
</dbReference>
<dbReference type="AlphaFoldDB" id="D8RPV9"/>
<gene>
    <name evidence="3" type="ORF">SELMODRAFT_30076</name>
</gene>
<dbReference type="KEGG" id="smo:SELMODRAFT_30076"/>
<feature type="repeat" description="PPR" evidence="2">
    <location>
        <begin position="121"/>
        <end position="151"/>
    </location>
</feature>
<dbReference type="HOGENOM" id="CLU_002706_0_0_1"/>
<name>D8RPV9_SELML</name>
<dbReference type="NCBIfam" id="TIGR00756">
    <property type="entry name" value="PPR"/>
    <property type="match status" value="3"/>
</dbReference>
<dbReference type="PROSITE" id="PS51375">
    <property type="entry name" value="PPR"/>
    <property type="match status" value="3"/>
</dbReference>
<dbReference type="PANTHER" id="PTHR47925:SF84">
    <property type="entry name" value="PENTATRICOPEPTIDE REPEAT-CONTAINING PROTEIN"/>
    <property type="match status" value="1"/>
</dbReference>
<reference evidence="3 4" key="1">
    <citation type="journal article" date="2011" name="Science">
        <title>The Selaginella genome identifies genetic changes associated with the evolution of vascular plants.</title>
        <authorList>
            <person name="Banks J.A."/>
            <person name="Nishiyama T."/>
            <person name="Hasebe M."/>
            <person name="Bowman J.L."/>
            <person name="Gribskov M."/>
            <person name="dePamphilis C."/>
            <person name="Albert V.A."/>
            <person name="Aono N."/>
            <person name="Aoyama T."/>
            <person name="Ambrose B.A."/>
            <person name="Ashton N.W."/>
            <person name="Axtell M.J."/>
            <person name="Barker E."/>
            <person name="Barker M.S."/>
            <person name="Bennetzen J.L."/>
            <person name="Bonawitz N.D."/>
            <person name="Chapple C."/>
            <person name="Cheng C."/>
            <person name="Correa L.G."/>
            <person name="Dacre M."/>
            <person name="DeBarry J."/>
            <person name="Dreyer I."/>
            <person name="Elias M."/>
            <person name="Engstrom E.M."/>
            <person name="Estelle M."/>
            <person name="Feng L."/>
            <person name="Finet C."/>
            <person name="Floyd S.K."/>
            <person name="Frommer W.B."/>
            <person name="Fujita T."/>
            <person name="Gramzow L."/>
            <person name="Gutensohn M."/>
            <person name="Harholt J."/>
            <person name="Hattori M."/>
            <person name="Heyl A."/>
            <person name="Hirai T."/>
            <person name="Hiwatashi Y."/>
            <person name="Ishikawa M."/>
            <person name="Iwata M."/>
            <person name="Karol K.G."/>
            <person name="Koehler B."/>
            <person name="Kolukisaoglu U."/>
            <person name="Kubo M."/>
            <person name="Kurata T."/>
            <person name="Lalonde S."/>
            <person name="Li K."/>
            <person name="Li Y."/>
            <person name="Litt A."/>
            <person name="Lyons E."/>
            <person name="Manning G."/>
            <person name="Maruyama T."/>
            <person name="Michael T.P."/>
            <person name="Mikami K."/>
            <person name="Miyazaki S."/>
            <person name="Morinaga S."/>
            <person name="Murata T."/>
            <person name="Mueller-Roeber B."/>
            <person name="Nelson D.R."/>
            <person name="Obara M."/>
            <person name="Oguri Y."/>
            <person name="Olmstead R.G."/>
            <person name="Onodera N."/>
            <person name="Petersen B.L."/>
            <person name="Pils B."/>
            <person name="Prigge M."/>
            <person name="Rensing S.A."/>
            <person name="Riano-Pachon D.M."/>
            <person name="Roberts A.W."/>
            <person name="Sato Y."/>
            <person name="Scheller H.V."/>
            <person name="Schulz B."/>
            <person name="Schulz C."/>
            <person name="Shakirov E.V."/>
            <person name="Shibagaki N."/>
            <person name="Shinohara N."/>
            <person name="Shippen D.E."/>
            <person name="Soerensen I."/>
            <person name="Sotooka R."/>
            <person name="Sugimoto N."/>
            <person name="Sugita M."/>
            <person name="Sumikawa N."/>
            <person name="Tanurdzic M."/>
            <person name="Theissen G."/>
            <person name="Ulvskov P."/>
            <person name="Wakazuki S."/>
            <person name="Weng J.K."/>
            <person name="Willats W.W."/>
            <person name="Wipf D."/>
            <person name="Wolf P.G."/>
            <person name="Yang L."/>
            <person name="Zimmer A.D."/>
            <person name="Zhu Q."/>
            <person name="Mitros T."/>
            <person name="Hellsten U."/>
            <person name="Loque D."/>
            <person name="Otillar R."/>
            <person name="Salamov A."/>
            <person name="Schmutz J."/>
            <person name="Shapiro H."/>
            <person name="Lindquist E."/>
            <person name="Lucas S."/>
            <person name="Rokhsar D."/>
            <person name="Grigoriev I.V."/>
        </authorList>
    </citation>
    <scope>NUCLEOTIDE SEQUENCE [LARGE SCALE GENOMIC DNA]</scope>
</reference>
<dbReference type="Gene3D" id="1.25.40.10">
    <property type="entry name" value="Tetratricopeptide repeat domain"/>
    <property type="match status" value="3"/>
</dbReference>
<dbReference type="PANTHER" id="PTHR47925">
    <property type="entry name" value="OS01G0913400 PROTEIN-RELATED"/>
    <property type="match status" value="1"/>
</dbReference>
<evidence type="ECO:0000256" key="2">
    <source>
        <dbReference type="PROSITE-ProRule" id="PRU00708"/>
    </source>
</evidence>
<keyword evidence="4" id="KW-1185">Reference proteome</keyword>
<dbReference type="Gramene" id="EFJ25750">
    <property type="protein sequence ID" value="EFJ25750"/>
    <property type="gene ID" value="SELMODRAFT_30076"/>
</dbReference>
<dbReference type="STRING" id="88036.D8RPV9"/>
<evidence type="ECO:0000256" key="1">
    <source>
        <dbReference type="ARBA" id="ARBA00022737"/>
    </source>
</evidence>
<dbReference type="Proteomes" id="UP000001514">
    <property type="component" value="Unassembled WGS sequence"/>
</dbReference>
<evidence type="ECO:0000313" key="4">
    <source>
        <dbReference type="Proteomes" id="UP000001514"/>
    </source>
</evidence>